<proteinExistence type="predicted"/>
<keyword evidence="6" id="KW-1185">Reference proteome</keyword>
<accession>A0ABU8C8P0</accession>
<evidence type="ECO:0000259" key="4">
    <source>
        <dbReference type="Pfam" id="PF00358"/>
    </source>
</evidence>
<dbReference type="Proteomes" id="UP001375382">
    <property type="component" value="Unassembled WGS sequence"/>
</dbReference>
<comment type="caution">
    <text evidence="5">The sequence shown here is derived from an EMBL/GenBank/DDBJ whole genome shotgun (WGS) entry which is preliminary data.</text>
</comment>
<dbReference type="RefSeq" id="WP_335736731.1">
    <property type="nucleotide sequence ID" value="NZ_JALAAR010000011.1"/>
</dbReference>
<dbReference type="Pfam" id="PF00358">
    <property type="entry name" value="PTS_EIIA_1"/>
    <property type="match status" value="1"/>
</dbReference>
<dbReference type="SUPFAM" id="SSF51261">
    <property type="entry name" value="Duplicated hybrid motif"/>
    <property type="match status" value="1"/>
</dbReference>
<sequence length="159" mass="17306">MITWHSTLSTGDGIAISSPLTGYVLPITSHPDLLYNANVLTAALCIQLTQGTLLAPFNGVCELSLLYHRRITIKHRSGLTLAIELGCEMHSRNIAQWQTNVFNVVAGQPILAFDLPANRRQKNYATVMISPPQSVNEISTSQRAVTAGVDALLVLQKNI</sequence>
<evidence type="ECO:0000313" key="5">
    <source>
        <dbReference type="EMBL" id="MEH8018326.1"/>
    </source>
</evidence>
<dbReference type="Gene3D" id="2.70.70.10">
    <property type="entry name" value="Glucose Permease (Domain IIA)"/>
    <property type="match status" value="1"/>
</dbReference>
<evidence type="ECO:0000256" key="1">
    <source>
        <dbReference type="ARBA" id="ARBA00022448"/>
    </source>
</evidence>
<dbReference type="InterPro" id="IPR001127">
    <property type="entry name" value="PTS_EIIA_1_perm"/>
</dbReference>
<gene>
    <name evidence="5" type="ORF">MN202_13875</name>
</gene>
<feature type="domain" description="PTS EIIA type-1" evidence="4">
    <location>
        <begin position="15"/>
        <end position="129"/>
    </location>
</feature>
<organism evidence="5 6">
    <name type="scientific">Rheinheimera muenzenbergensis</name>
    <dbReference type="NCBI Taxonomy" id="1193628"/>
    <lineage>
        <taxon>Bacteria</taxon>
        <taxon>Pseudomonadati</taxon>
        <taxon>Pseudomonadota</taxon>
        <taxon>Gammaproteobacteria</taxon>
        <taxon>Chromatiales</taxon>
        <taxon>Chromatiaceae</taxon>
        <taxon>Rheinheimera</taxon>
    </lineage>
</organism>
<dbReference type="EMBL" id="JALAAR010000011">
    <property type="protein sequence ID" value="MEH8018326.1"/>
    <property type="molecule type" value="Genomic_DNA"/>
</dbReference>
<keyword evidence="1" id="KW-0813">Transport</keyword>
<evidence type="ECO:0000256" key="2">
    <source>
        <dbReference type="ARBA" id="ARBA00022597"/>
    </source>
</evidence>
<keyword evidence="2 5" id="KW-0762">Sugar transport</keyword>
<evidence type="ECO:0000256" key="3">
    <source>
        <dbReference type="ARBA" id="ARBA00022679"/>
    </source>
</evidence>
<protein>
    <submittedName>
        <fullName evidence="5">PTS glucose transporter subunit IIA</fullName>
    </submittedName>
</protein>
<reference evidence="5 6" key="1">
    <citation type="journal article" date="2023" name="Ecotoxicol. Environ. Saf.">
        <title>Mercury remediation potential of mercury-resistant strain Rheinheimera metallidurans sp. nov. isolated from a municipal waste dumping site.</title>
        <authorList>
            <person name="Yadav V."/>
            <person name="Manjhi A."/>
            <person name="Vadakedath N."/>
        </authorList>
    </citation>
    <scope>NUCLEOTIDE SEQUENCE [LARGE SCALE GENOMIC DNA]</scope>
    <source>
        <strain evidence="5 6">E-49</strain>
    </source>
</reference>
<dbReference type="InterPro" id="IPR011055">
    <property type="entry name" value="Dup_hybrid_motif"/>
</dbReference>
<evidence type="ECO:0000313" key="6">
    <source>
        <dbReference type="Proteomes" id="UP001375382"/>
    </source>
</evidence>
<name>A0ABU8C8P0_9GAMM</name>
<keyword evidence="3" id="KW-0808">Transferase</keyword>